<evidence type="ECO:0000256" key="1">
    <source>
        <dbReference type="SAM" id="Phobius"/>
    </source>
</evidence>
<dbReference type="InterPro" id="IPR036812">
    <property type="entry name" value="NAD(P)_OxRdtase_dom_sf"/>
</dbReference>
<evidence type="ECO:0000313" key="3">
    <source>
        <dbReference type="Proteomes" id="UP000070255"/>
    </source>
</evidence>
<keyword evidence="1" id="KW-1133">Transmembrane helix</keyword>
<dbReference type="SUPFAM" id="SSF51430">
    <property type="entry name" value="NAD(P)-linked oxidoreductase"/>
    <property type="match status" value="1"/>
</dbReference>
<keyword evidence="1" id="KW-0472">Membrane</keyword>
<sequence>MKPLAIRVRECVARIDCEFGVSVATVVFAWLLALPCWSLPIVGSSRIAALSDAVDATRGSNCCVLRRRALIDRPLNATVT</sequence>
<keyword evidence="1" id="KW-0812">Transmembrane</keyword>
<dbReference type="EMBL" id="LNJQ01000002">
    <property type="protein sequence ID" value="KWZ39944.1"/>
    <property type="molecule type" value="Genomic_DNA"/>
</dbReference>
<accession>A0ABR5T9Z3</accession>
<keyword evidence="3" id="KW-1185">Reference proteome</keyword>
<reference evidence="2 3" key="1">
    <citation type="submission" date="2015-11" db="EMBL/GenBank/DDBJ databases">
        <authorList>
            <person name="Sahl J."/>
            <person name="Wagner D."/>
            <person name="Keim P."/>
        </authorList>
    </citation>
    <scope>NUCLEOTIDE SEQUENCE [LARGE SCALE GENOMIC DNA]</scope>
    <source>
        <strain evidence="2 3">BDU18</strain>
    </source>
</reference>
<organism evidence="2 3">
    <name type="scientific">Burkholderia savannae</name>
    <dbReference type="NCBI Taxonomy" id="1637837"/>
    <lineage>
        <taxon>Bacteria</taxon>
        <taxon>Pseudomonadati</taxon>
        <taxon>Pseudomonadota</taxon>
        <taxon>Betaproteobacteria</taxon>
        <taxon>Burkholderiales</taxon>
        <taxon>Burkholderiaceae</taxon>
        <taxon>Burkholderia</taxon>
        <taxon>pseudomallei group</taxon>
    </lineage>
</organism>
<proteinExistence type="predicted"/>
<gene>
    <name evidence="2" type="ORF">WS72_19000</name>
</gene>
<evidence type="ECO:0000313" key="2">
    <source>
        <dbReference type="EMBL" id="KWZ39944.1"/>
    </source>
</evidence>
<protein>
    <submittedName>
        <fullName evidence="2">Uncharacterized protein</fullName>
    </submittedName>
</protein>
<dbReference type="Proteomes" id="UP000070255">
    <property type="component" value="Unassembled WGS sequence"/>
</dbReference>
<name>A0ABR5T9Z3_9BURK</name>
<comment type="caution">
    <text evidence="2">The sequence shown here is derived from an EMBL/GenBank/DDBJ whole genome shotgun (WGS) entry which is preliminary data.</text>
</comment>
<dbReference type="RefSeq" id="WP_060822458.1">
    <property type="nucleotide sequence ID" value="NZ_LNJQ01000002.1"/>
</dbReference>
<feature type="transmembrane region" description="Helical" evidence="1">
    <location>
        <begin position="21"/>
        <end position="42"/>
    </location>
</feature>